<protein>
    <submittedName>
        <fullName evidence="2">Uncharacterized protein</fullName>
    </submittedName>
</protein>
<accession>A0A9X2GD64</accession>
<dbReference type="RefSeq" id="WP_253739519.1">
    <property type="nucleotide sequence ID" value="NZ_BAABKA010000061.1"/>
</dbReference>
<keyword evidence="3" id="KW-1185">Reference proteome</keyword>
<name>A0A9X2GD64_9ACTN</name>
<sequence>MAGNGDGLAKVLNHGIRHDHADPLYDRYAYSSHTGPTTAGDVPDNHFGLVGADGTLAPRGPLKPGGAGRRKAPATDDAWWGGDIVWAASTAAGIVSTSLLRGAAEVRIHLVSPESQVRQTGWALPHATAEHGALSVTLTGRDGLRSQLYGLHGYGTATVMQAPEGTAFGRPALVPALEGVTADGWAVSLAVLQRGDAHGDEASDGHAQVRAEVGSDRVTVIWPDGEHHIVTRQGLRA</sequence>
<evidence type="ECO:0000256" key="1">
    <source>
        <dbReference type="SAM" id="MobiDB-lite"/>
    </source>
</evidence>
<organism evidence="2 3">
    <name type="scientific">Nonomuraea thailandensis</name>
    <dbReference type="NCBI Taxonomy" id="1188745"/>
    <lineage>
        <taxon>Bacteria</taxon>
        <taxon>Bacillati</taxon>
        <taxon>Actinomycetota</taxon>
        <taxon>Actinomycetes</taxon>
        <taxon>Streptosporangiales</taxon>
        <taxon>Streptosporangiaceae</taxon>
        <taxon>Nonomuraea</taxon>
    </lineage>
</organism>
<dbReference type="Proteomes" id="UP001139648">
    <property type="component" value="Unassembled WGS sequence"/>
</dbReference>
<proteinExistence type="predicted"/>
<comment type="caution">
    <text evidence="2">The sequence shown here is derived from an EMBL/GenBank/DDBJ whole genome shotgun (WGS) entry which is preliminary data.</text>
</comment>
<dbReference type="AlphaFoldDB" id="A0A9X2GD64"/>
<evidence type="ECO:0000313" key="2">
    <source>
        <dbReference type="EMBL" id="MCP2353101.1"/>
    </source>
</evidence>
<evidence type="ECO:0000313" key="3">
    <source>
        <dbReference type="Proteomes" id="UP001139648"/>
    </source>
</evidence>
<dbReference type="EMBL" id="JAMZEB010000001">
    <property type="protein sequence ID" value="MCP2353101.1"/>
    <property type="molecule type" value="Genomic_DNA"/>
</dbReference>
<feature type="region of interest" description="Disordered" evidence="1">
    <location>
        <begin position="53"/>
        <end position="74"/>
    </location>
</feature>
<gene>
    <name evidence="2" type="ORF">HD597_000121</name>
</gene>
<reference evidence="2" key="1">
    <citation type="submission" date="2022-06" db="EMBL/GenBank/DDBJ databases">
        <title>Sequencing the genomes of 1000 actinobacteria strains.</title>
        <authorList>
            <person name="Klenk H.-P."/>
        </authorList>
    </citation>
    <scope>NUCLEOTIDE SEQUENCE</scope>
    <source>
        <strain evidence="2">DSM 46694</strain>
    </source>
</reference>